<dbReference type="Pfam" id="PF10677">
    <property type="entry name" value="DUF2490"/>
    <property type="match status" value="1"/>
</dbReference>
<keyword evidence="2" id="KW-1185">Reference proteome</keyword>
<dbReference type="PATRIC" id="fig|502682.8.peg.887"/>
<organism evidence="1 2">
    <name type="scientific">Aurantiacibacter gangjinensis</name>
    <dbReference type="NCBI Taxonomy" id="502682"/>
    <lineage>
        <taxon>Bacteria</taxon>
        <taxon>Pseudomonadati</taxon>
        <taxon>Pseudomonadota</taxon>
        <taxon>Alphaproteobacteria</taxon>
        <taxon>Sphingomonadales</taxon>
        <taxon>Erythrobacteraceae</taxon>
        <taxon>Aurantiacibacter</taxon>
    </lineage>
</organism>
<dbReference type="KEGG" id="egn:BMF35_a2292"/>
<protein>
    <submittedName>
        <fullName evidence="1">Uncharacterized protein</fullName>
    </submittedName>
</protein>
<evidence type="ECO:0000313" key="2">
    <source>
        <dbReference type="Proteomes" id="UP000053070"/>
    </source>
</evidence>
<gene>
    <name evidence="1" type="ORF">AAW01_04345</name>
</gene>
<dbReference type="RefSeq" id="WP_047006053.1">
    <property type="nucleotide sequence ID" value="NZ_CP018097.1"/>
</dbReference>
<dbReference type="InterPro" id="IPR019619">
    <property type="entry name" value="DUF2490"/>
</dbReference>
<proteinExistence type="predicted"/>
<comment type="caution">
    <text evidence="1">The sequence shown here is derived from an EMBL/GenBank/DDBJ whole genome shotgun (WGS) entry which is preliminary data.</text>
</comment>
<accession>A0A0G9MRN2</accession>
<sequence length="218" mass="24188">MKRNATVLAAAALLAFPVPAMATDEAFEFWLNPSIAFDLDDDTTFELETAQRFRDADDGRPDTYFFRGWLHQDLNDNLTLSGAVEQRINDGGSDETRIIQQLSASSGILRGRMRLEQRFVEGNDGRMGLRLRPRAGVAVPLDDEGRWSAGADVELFWTLRGNSPASDTGITGMRTQIGVGYEVSDNLEIGLTYLRDQDFEDGPDEVGHAPLIGIEWSF</sequence>
<evidence type="ECO:0000313" key="1">
    <source>
        <dbReference type="EMBL" id="KLE33204.1"/>
    </source>
</evidence>
<dbReference type="Proteomes" id="UP000053070">
    <property type="component" value="Unassembled WGS sequence"/>
</dbReference>
<reference evidence="1 2" key="1">
    <citation type="submission" date="2015-04" db="EMBL/GenBank/DDBJ databases">
        <title>The draft genome sequence of Erythrobacr gangjinensis K7-2.</title>
        <authorList>
            <person name="Zhuang L."/>
            <person name="Liu Y."/>
            <person name="Shao Z."/>
        </authorList>
    </citation>
    <scope>NUCLEOTIDE SEQUENCE [LARGE SCALE GENOMIC DNA]</scope>
    <source>
        <strain evidence="1 2">K7-2</strain>
    </source>
</reference>
<dbReference type="OrthoDB" id="7425634at2"/>
<name>A0A0G9MRN2_9SPHN</name>
<dbReference type="STRING" id="502682.BMF35_a2292"/>
<dbReference type="EMBL" id="LBHC01000001">
    <property type="protein sequence ID" value="KLE33204.1"/>
    <property type="molecule type" value="Genomic_DNA"/>
</dbReference>
<dbReference type="AlphaFoldDB" id="A0A0G9MRN2"/>